<dbReference type="Proteomes" id="UP000218327">
    <property type="component" value="Unassembled WGS sequence"/>
</dbReference>
<accession>A0A2A5AUI3</accession>
<name>A0A2A5AUI3_9GAMM</name>
<sequence length="150" mass="16540">MTDDTENNDEQTVEDVEQLGDIEAIIDAAKTDQEEETNDEITDQALQTKVRLAPADANRSCANFFMLISQTLASRPGLEICQLREFEAVALGEAMAKCLEKWLPPMDVGPEAEFVSTAGTIVADRYLILKKIAKEQSEPDGHARESQPAE</sequence>
<dbReference type="AlphaFoldDB" id="A0A2A5AUI3"/>
<gene>
    <name evidence="1" type="ORF">COA96_14145</name>
</gene>
<organism evidence="1 2">
    <name type="scientific">SAR86 cluster bacterium</name>
    <dbReference type="NCBI Taxonomy" id="2030880"/>
    <lineage>
        <taxon>Bacteria</taxon>
        <taxon>Pseudomonadati</taxon>
        <taxon>Pseudomonadota</taxon>
        <taxon>Gammaproteobacteria</taxon>
        <taxon>SAR86 cluster</taxon>
    </lineage>
</organism>
<dbReference type="EMBL" id="NVVJ01000058">
    <property type="protein sequence ID" value="PCJ22526.1"/>
    <property type="molecule type" value="Genomic_DNA"/>
</dbReference>
<evidence type="ECO:0000313" key="1">
    <source>
        <dbReference type="EMBL" id="PCJ22526.1"/>
    </source>
</evidence>
<comment type="caution">
    <text evidence="1">The sequence shown here is derived from an EMBL/GenBank/DDBJ whole genome shotgun (WGS) entry which is preliminary data.</text>
</comment>
<proteinExistence type="predicted"/>
<reference evidence="2" key="1">
    <citation type="submission" date="2017-08" db="EMBL/GenBank/DDBJ databases">
        <title>A dynamic microbial community with high functional redundancy inhabits the cold, oxic subseafloor aquifer.</title>
        <authorList>
            <person name="Tully B.J."/>
            <person name="Wheat C.G."/>
            <person name="Glazer B.T."/>
            <person name="Huber J.A."/>
        </authorList>
    </citation>
    <scope>NUCLEOTIDE SEQUENCE [LARGE SCALE GENOMIC DNA]</scope>
</reference>
<evidence type="ECO:0000313" key="2">
    <source>
        <dbReference type="Proteomes" id="UP000218327"/>
    </source>
</evidence>
<protein>
    <submittedName>
        <fullName evidence="1">Uncharacterized protein</fullName>
    </submittedName>
</protein>